<dbReference type="GO" id="GO:0016887">
    <property type="term" value="F:ATP hydrolysis activity"/>
    <property type="evidence" value="ECO:0007669"/>
    <property type="project" value="InterPro"/>
</dbReference>
<dbReference type="KEGG" id="mpg:Theba_1295"/>
<sequence>MIVSVDKLRKSFSSKPVLNDISFNVEQGDIFAIVGPNGAGKTTTLRCIFGEIAPEGGELTVFGEKVTSRIKEKIAVMTEDRLTFRRFLGEDYLRMWRMLYPGWREKVFTSFAVHYKFNLNERVETYSMGMKTLFHIALTVASGADLLILDEPTQSLDPVIRQEVMGVLRDYVLQEGKTMIISSHEIYDLEEIAGSFAVVLEGKVLYSDTIDGAKETHRIIPKGQTIPSGEIIGVTGEETLVRTDEEAGRFPNFKEIVLCYLQSKKAFAPFEEEFKPRFKI</sequence>
<accession>I2F4Y0</accession>
<evidence type="ECO:0000256" key="3">
    <source>
        <dbReference type="ARBA" id="ARBA00022840"/>
    </source>
</evidence>
<evidence type="ECO:0000256" key="2">
    <source>
        <dbReference type="ARBA" id="ARBA00022741"/>
    </source>
</evidence>
<keyword evidence="1" id="KW-0813">Transport</keyword>
<dbReference type="RefSeq" id="WP_014730959.1">
    <property type="nucleotide sequence ID" value="NC_017934.1"/>
</dbReference>
<feature type="domain" description="ABC transporter" evidence="4">
    <location>
        <begin position="3"/>
        <end position="226"/>
    </location>
</feature>
<evidence type="ECO:0000313" key="6">
    <source>
        <dbReference type="Proteomes" id="UP000002881"/>
    </source>
</evidence>
<dbReference type="PROSITE" id="PS50893">
    <property type="entry name" value="ABC_TRANSPORTER_2"/>
    <property type="match status" value="1"/>
</dbReference>
<dbReference type="InterPro" id="IPR003439">
    <property type="entry name" value="ABC_transporter-like_ATP-bd"/>
</dbReference>
<dbReference type="Gene3D" id="3.40.50.300">
    <property type="entry name" value="P-loop containing nucleotide triphosphate hydrolases"/>
    <property type="match status" value="1"/>
</dbReference>
<dbReference type="AlphaFoldDB" id="I2F4Y0"/>
<evidence type="ECO:0000313" key="5">
    <source>
        <dbReference type="EMBL" id="AFK06983.1"/>
    </source>
</evidence>
<dbReference type="PANTHER" id="PTHR42939:SF3">
    <property type="entry name" value="ABC TRANSPORTER ATP-BINDING COMPONENT"/>
    <property type="match status" value="1"/>
</dbReference>
<dbReference type="Pfam" id="PF00005">
    <property type="entry name" value="ABC_tran"/>
    <property type="match status" value="1"/>
</dbReference>
<keyword evidence="3" id="KW-0067">ATP-binding</keyword>
<dbReference type="InterPro" id="IPR027417">
    <property type="entry name" value="P-loop_NTPase"/>
</dbReference>
<dbReference type="Proteomes" id="UP000002881">
    <property type="component" value="Chromosome"/>
</dbReference>
<gene>
    <name evidence="5" type="ORF">Theba_1295</name>
</gene>
<dbReference type="GeneID" id="87107100"/>
<protein>
    <submittedName>
        <fullName evidence="5">ABC-type multidrug transport system, ATPase component</fullName>
    </submittedName>
</protein>
<proteinExistence type="predicted"/>
<organism evidence="5 6">
    <name type="scientific">Mesotoga prima MesG1.Ag.4.2</name>
    <dbReference type="NCBI Taxonomy" id="660470"/>
    <lineage>
        <taxon>Bacteria</taxon>
        <taxon>Thermotogati</taxon>
        <taxon>Thermotogota</taxon>
        <taxon>Thermotogae</taxon>
        <taxon>Kosmotogales</taxon>
        <taxon>Kosmotogaceae</taxon>
        <taxon>Mesotoga</taxon>
    </lineage>
</organism>
<name>I2F4Y0_9BACT</name>
<evidence type="ECO:0000259" key="4">
    <source>
        <dbReference type="PROSITE" id="PS50893"/>
    </source>
</evidence>
<dbReference type="eggNOG" id="COG1131">
    <property type="taxonomic scope" value="Bacteria"/>
</dbReference>
<dbReference type="EMBL" id="CP003532">
    <property type="protein sequence ID" value="AFK06983.1"/>
    <property type="molecule type" value="Genomic_DNA"/>
</dbReference>
<dbReference type="CDD" id="cd03230">
    <property type="entry name" value="ABC_DR_subfamily_A"/>
    <property type="match status" value="1"/>
</dbReference>
<dbReference type="GO" id="GO:0005524">
    <property type="term" value="F:ATP binding"/>
    <property type="evidence" value="ECO:0007669"/>
    <property type="project" value="UniProtKB-KW"/>
</dbReference>
<keyword evidence="2" id="KW-0547">Nucleotide-binding</keyword>
<dbReference type="InterPro" id="IPR003593">
    <property type="entry name" value="AAA+_ATPase"/>
</dbReference>
<dbReference type="HOGENOM" id="CLU_000604_1_2_0"/>
<evidence type="ECO:0000256" key="1">
    <source>
        <dbReference type="ARBA" id="ARBA00022448"/>
    </source>
</evidence>
<dbReference type="SMART" id="SM00382">
    <property type="entry name" value="AAA"/>
    <property type="match status" value="1"/>
</dbReference>
<dbReference type="SUPFAM" id="SSF52540">
    <property type="entry name" value="P-loop containing nucleoside triphosphate hydrolases"/>
    <property type="match status" value="1"/>
</dbReference>
<dbReference type="STRING" id="660470.Theba_1295"/>
<reference evidence="5 6" key="1">
    <citation type="journal article" date="2012" name="Genome Biol. Evol.">
        <title>Genome Sequence of the Mesophilic Thermotogales Bacterium Mesotoga prima MesG1.Ag.4.2 Reveals the Largest Thermotogales Genome To Date.</title>
        <authorList>
            <person name="Zhaxybayeva O."/>
            <person name="Swithers K.S."/>
            <person name="Foght J."/>
            <person name="Green A.G."/>
            <person name="Bruce D."/>
            <person name="Detter C."/>
            <person name="Han S."/>
            <person name="Teshima H."/>
            <person name="Han J."/>
            <person name="Woyke T."/>
            <person name="Pitluck S."/>
            <person name="Nolan M."/>
            <person name="Ivanova N."/>
            <person name="Pati A."/>
            <person name="Land M.L."/>
            <person name="Dlutek M."/>
            <person name="Doolittle W.F."/>
            <person name="Noll K.M."/>
            <person name="Nesbo C.L."/>
        </authorList>
    </citation>
    <scope>NUCLEOTIDE SEQUENCE [LARGE SCALE GENOMIC DNA]</scope>
    <source>
        <strain evidence="6">mesG1.Ag.4.2</strain>
    </source>
</reference>
<keyword evidence="6" id="KW-1185">Reference proteome</keyword>
<dbReference type="PANTHER" id="PTHR42939">
    <property type="entry name" value="ABC TRANSPORTER ATP-BINDING PROTEIN ALBC-RELATED"/>
    <property type="match status" value="1"/>
</dbReference>
<dbReference type="InterPro" id="IPR051782">
    <property type="entry name" value="ABC_Transporter_VariousFunc"/>
</dbReference>